<evidence type="ECO:0000313" key="2">
    <source>
        <dbReference type="EMBL" id="CUH59757.1"/>
    </source>
</evidence>
<dbReference type="EMBL" id="CYRX01000011">
    <property type="protein sequence ID" value="CUH59757.1"/>
    <property type="molecule type" value="Genomic_DNA"/>
</dbReference>
<feature type="signal peptide" evidence="1">
    <location>
        <begin position="1"/>
        <end position="23"/>
    </location>
</feature>
<gene>
    <name evidence="2" type="ORF">THS5294_01044</name>
</gene>
<dbReference type="AlphaFoldDB" id="A0A0P1EXD4"/>
<accession>A0A0P1EXD4</accession>
<keyword evidence="1" id="KW-0732">Signal</keyword>
<reference evidence="2 3" key="1">
    <citation type="submission" date="2015-09" db="EMBL/GenBank/DDBJ databases">
        <authorList>
            <consortium name="Swine Surveillance"/>
        </authorList>
    </citation>
    <scope>NUCLEOTIDE SEQUENCE [LARGE SCALE GENOMIC DNA]</scope>
    <source>
        <strain evidence="2 3">CECT 5294</strain>
    </source>
</reference>
<evidence type="ECO:0000313" key="3">
    <source>
        <dbReference type="Proteomes" id="UP000051298"/>
    </source>
</evidence>
<protein>
    <recommendedName>
        <fullName evidence="4">PepSY domain-containing protein</fullName>
    </recommendedName>
</protein>
<sequence length="100" mass="10546">MKTSIFTAALIGVTVWSSLPAAAEVCGKRDTVLSRLSEKFGETRRSLGLGANNGVVEVFASDDTGSWTITVTMPDGRMCLVASGQSYEDTIDPLQASDDA</sequence>
<evidence type="ECO:0008006" key="4">
    <source>
        <dbReference type="Google" id="ProtNLM"/>
    </source>
</evidence>
<feature type="chain" id="PRO_5006062014" description="PepSY domain-containing protein" evidence="1">
    <location>
        <begin position="24"/>
        <end position="100"/>
    </location>
</feature>
<dbReference type="eggNOG" id="ENOG503339E">
    <property type="taxonomic scope" value="Bacteria"/>
</dbReference>
<dbReference type="STRING" id="266809.PM03_08725"/>
<organism evidence="2 3">
    <name type="scientific">Thalassobacter stenotrophicus</name>
    <dbReference type="NCBI Taxonomy" id="266809"/>
    <lineage>
        <taxon>Bacteria</taxon>
        <taxon>Pseudomonadati</taxon>
        <taxon>Pseudomonadota</taxon>
        <taxon>Alphaproteobacteria</taxon>
        <taxon>Rhodobacterales</taxon>
        <taxon>Roseobacteraceae</taxon>
        <taxon>Thalassobacter</taxon>
    </lineage>
</organism>
<dbReference type="RefSeq" id="WP_038005691.1">
    <property type="nucleotide sequence ID" value="NZ_CP107618.1"/>
</dbReference>
<dbReference type="Proteomes" id="UP000051298">
    <property type="component" value="Unassembled WGS sequence"/>
</dbReference>
<evidence type="ECO:0000256" key="1">
    <source>
        <dbReference type="SAM" id="SignalP"/>
    </source>
</evidence>
<proteinExistence type="predicted"/>
<name>A0A0P1EXD4_9RHOB</name>